<keyword evidence="6 7" id="KW-0472">Membrane</keyword>
<dbReference type="PANTHER" id="PTHR46916:SF2">
    <property type="entry name" value="TRANSMEMBRANE PROTEIN 205"/>
    <property type="match status" value="1"/>
</dbReference>
<dbReference type="EMBL" id="BEZZ01002678">
    <property type="protein sequence ID" value="GCC17276.1"/>
    <property type="molecule type" value="Genomic_DNA"/>
</dbReference>
<evidence type="ECO:0000256" key="4">
    <source>
        <dbReference type="ARBA" id="ARBA00022692"/>
    </source>
</evidence>
<comment type="caution">
    <text evidence="9">The sequence shown here is derived from an EMBL/GenBank/DDBJ whole genome shotgun (WGS) entry which is preliminary data.</text>
</comment>
<evidence type="ECO:0000256" key="2">
    <source>
        <dbReference type="ARBA" id="ARBA00011001"/>
    </source>
</evidence>
<comment type="similarity">
    <text evidence="2">Belongs to the TMEM205 family.</text>
</comment>
<evidence type="ECO:0000256" key="3">
    <source>
        <dbReference type="ARBA" id="ARBA00015041"/>
    </source>
</evidence>
<dbReference type="OMA" id="FQMRAVE"/>
<gene>
    <name evidence="9" type="ORF">chiPu_0020522</name>
</gene>
<dbReference type="PANTHER" id="PTHR46916">
    <property type="entry name" value="TRANSMEMBRANE PROTEIN 205"/>
    <property type="match status" value="1"/>
</dbReference>
<evidence type="ECO:0000256" key="1">
    <source>
        <dbReference type="ARBA" id="ARBA00004141"/>
    </source>
</evidence>
<dbReference type="Proteomes" id="UP000287033">
    <property type="component" value="Unassembled WGS sequence"/>
</dbReference>
<dbReference type="GO" id="GO:0016020">
    <property type="term" value="C:membrane"/>
    <property type="evidence" value="ECO:0007669"/>
    <property type="project" value="UniProtKB-SubCell"/>
</dbReference>
<dbReference type="AlphaFoldDB" id="A0A401RGQ7"/>
<evidence type="ECO:0000313" key="9">
    <source>
        <dbReference type="EMBL" id="GCC17276.1"/>
    </source>
</evidence>
<keyword evidence="5 7" id="KW-1133">Transmembrane helix</keyword>
<accession>A0A401RGQ7</accession>
<dbReference type="OrthoDB" id="1641132at2759"/>
<keyword evidence="10" id="KW-1185">Reference proteome</keyword>
<organism evidence="9 10">
    <name type="scientific">Chiloscyllium punctatum</name>
    <name type="common">Brownbanded bambooshark</name>
    <name type="synonym">Hemiscyllium punctatum</name>
    <dbReference type="NCBI Taxonomy" id="137246"/>
    <lineage>
        <taxon>Eukaryota</taxon>
        <taxon>Metazoa</taxon>
        <taxon>Chordata</taxon>
        <taxon>Craniata</taxon>
        <taxon>Vertebrata</taxon>
        <taxon>Chondrichthyes</taxon>
        <taxon>Elasmobranchii</taxon>
        <taxon>Galeomorphii</taxon>
        <taxon>Galeoidea</taxon>
        <taxon>Orectolobiformes</taxon>
        <taxon>Hemiscylliidae</taxon>
        <taxon>Chiloscyllium</taxon>
    </lineage>
</organism>
<proteinExistence type="inferred from homology"/>
<feature type="transmembrane region" description="Helical" evidence="7">
    <location>
        <begin position="159"/>
        <end position="180"/>
    </location>
</feature>
<reference evidence="9 10" key="1">
    <citation type="journal article" date="2018" name="Nat. Ecol. Evol.">
        <title>Shark genomes provide insights into elasmobranch evolution and the origin of vertebrates.</title>
        <authorList>
            <person name="Hara Y"/>
            <person name="Yamaguchi K"/>
            <person name="Onimaru K"/>
            <person name="Kadota M"/>
            <person name="Koyanagi M"/>
            <person name="Keeley SD"/>
            <person name="Tatsumi K"/>
            <person name="Tanaka K"/>
            <person name="Motone F"/>
            <person name="Kageyama Y"/>
            <person name="Nozu R"/>
            <person name="Adachi N"/>
            <person name="Nishimura O"/>
            <person name="Nakagawa R"/>
            <person name="Tanegashima C"/>
            <person name="Kiyatake I"/>
            <person name="Matsumoto R"/>
            <person name="Murakumo K"/>
            <person name="Nishida K"/>
            <person name="Terakita A"/>
            <person name="Kuratani S"/>
            <person name="Sato K"/>
            <person name="Hyodo S Kuraku.S."/>
        </authorList>
    </citation>
    <scope>NUCLEOTIDE SEQUENCE [LARGE SCALE GENOMIC DNA]</scope>
</reference>
<protein>
    <recommendedName>
        <fullName evidence="3">Transmembrane protein 205</fullName>
    </recommendedName>
</protein>
<dbReference type="STRING" id="137246.A0A401RGQ7"/>
<feature type="domain" description="TMEM205-like" evidence="8">
    <location>
        <begin position="18"/>
        <end position="118"/>
    </location>
</feature>
<evidence type="ECO:0000259" key="8">
    <source>
        <dbReference type="Pfam" id="PF13664"/>
    </source>
</evidence>
<feature type="transmembrane region" description="Helical" evidence="7">
    <location>
        <begin position="23"/>
        <end position="41"/>
    </location>
</feature>
<evidence type="ECO:0000256" key="6">
    <source>
        <dbReference type="ARBA" id="ARBA00023136"/>
    </source>
</evidence>
<evidence type="ECO:0000256" key="5">
    <source>
        <dbReference type="ARBA" id="ARBA00022989"/>
    </source>
</evidence>
<comment type="subcellular location">
    <subcellularLocation>
        <location evidence="1">Membrane</location>
        <topology evidence="1">Multi-pass membrane protein</topology>
    </subcellularLocation>
</comment>
<feature type="transmembrane region" description="Helical" evidence="7">
    <location>
        <begin position="53"/>
        <end position="75"/>
    </location>
</feature>
<keyword evidence="4 7" id="KW-0812">Transmembrane</keyword>
<dbReference type="InterPro" id="IPR042623">
    <property type="entry name" value="TMEM205"/>
</dbReference>
<name>A0A401RGQ7_CHIPU</name>
<evidence type="ECO:0000313" key="10">
    <source>
        <dbReference type="Proteomes" id="UP000287033"/>
    </source>
</evidence>
<dbReference type="Pfam" id="PF13664">
    <property type="entry name" value="DUF4149"/>
    <property type="match status" value="1"/>
</dbReference>
<dbReference type="InterPro" id="IPR025423">
    <property type="entry name" value="TMEM205-like"/>
</dbReference>
<sequence>MPTEGDPTSLVKTAHLILLSTSWGMQIWVSFISGFVLINSVSRHTFGLVQSSLFPYYLYSVLGGSFLNLALYALYHPHELLNNDETVQITSFFVCVIFSALNAQWFGHTTSEIMFKMHEIEKEHHLGQEIGFGTNREPYKRLKKKDPKYMRLSRRFVKYHVLSMVCNLICVLCNGINLFYTATNLKTF</sequence>
<feature type="transmembrane region" description="Helical" evidence="7">
    <location>
        <begin position="87"/>
        <end position="107"/>
    </location>
</feature>
<evidence type="ECO:0000256" key="7">
    <source>
        <dbReference type="SAM" id="Phobius"/>
    </source>
</evidence>